<dbReference type="SMART" id="SM00164">
    <property type="entry name" value="TBC"/>
    <property type="match status" value="1"/>
</dbReference>
<dbReference type="GO" id="GO:0005789">
    <property type="term" value="C:endoplasmic reticulum membrane"/>
    <property type="evidence" value="ECO:0007669"/>
    <property type="project" value="TreeGrafter"/>
</dbReference>
<dbReference type="SUPFAM" id="SSF47923">
    <property type="entry name" value="Ypt/Rab-GAP domain of gyp1p"/>
    <property type="match status" value="2"/>
</dbReference>
<dbReference type="Pfam" id="PF00566">
    <property type="entry name" value="RabGAP-TBC"/>
    <property type="match status" value="1"/>
</dbReference>
<keyword evidence="3" id="KW-0812">Transmembrane</keyword>
<dbReference type="Gene3D" id="1.10.8.1310">
    <property type="match status" value="1"/>
</dbReference>
<feature type="compositionally biased region" description="Polar residues" evidence="2">
    <location>
        <begin position="18"/>
        <end position="33"/>
    </location>
</feature>
<gene>
    <name evidence="5" type="ORF">QE152_g36950</name>
</gene>
<dbReference type="PANTHER" id="PTHR20913:SF7">
    <property type="entry name" value="RE60063P"/>
    <property type="match status" value="1"/>
</dbReference>
<dbReference type="EMBL" id="JASPKY010000685">
    <property type="protein sequence ID" value="KAK9686754.1"/>
    <property type="molecule type" value="Genomic_DNA"/>
</dbReference>
<dbReference type="PROSITE" id="PS50086">
    <property type="entry name" value="TBC_RABGAP"/>
    <property type="match status" value="1"/>
</dbReference>
<evidence type="ECO:0000259" key="4">
    <source>
        <dbReference type="PROSITE" id="PS50086"/>
    </source>
</evidence>
<organism evidence="5 6">
    <name type="scientific">Popillia japonica</name>
    <name type="common">Japanese beetle</name>
    <dbReference type="NCBI Taxonomy" id="7064"/>
    <lineage>
        <taxon>Eukaryota</taxon>
        <taxon>Metazoa</taxon>
        <taxon>Ecdysozoa</taxon>
        <taxon>Arthropoda</taxon>
        <taxon>Hexapoda</taxon>
        <taxon>Insecta</taxon>
        <taxon>Pterygota</taxon>
        <taxon>Neoptera</taxon>
        <taxon>Endopterygota</taxon>
        <taxon>Coleoptera</taxon>
        <taxon>Polyphaga</taxon>
        <taxon>Scarabaeiformia</taxon>
        <taxon>Scarabaeidae</taxon>
        <taxon>Rutelinae</taxon>
        <taxon>Popillia</taxon>
    </lineage>
</organism>
<comment type="caution">
    <text evidence="5">The sequence shown here is derived from an EMBL/GenBank/DDBJ whole genome shotgun (WGS) entry which is preliminary data.</text>
</comment>
<dbReference type="Gene3D" id="1.10.472.80">
    <property type="entry name" value="Ypt/Rab-GAP domain of gyp1p, domain 3"/>
    <property type="match status" value="1"/>
</dbReference>
<evidence type="ECO:0000313" key="6">
    <source>
        <dbReference type="Proteomes" id="UP001458880"/>
    </source>
</evidence>
<sequence>MDPELNSNSSEAEEDSFLLNNESDRINSFNSSDDNTEHKDVIEHEDTRSELKFDEGFEAPEEKIKLQLIKDTLSSGAATLHTWRCLAKDRYGLVNDLQRKRIWPLLLKVDPDFNEQVPSLEELSDHKEYNQVVLDVNRSLKRFPPGIPYKQRLALQDQLTVLIMRVIMKYPHLRYYQGYHDVAITFLLVVGEVAAFRIMEVLSTEHLRECMEPTMEKTSYRLNYIYAIIQKVDKPLHDHMDNAGVGTMFALPWYLTWFGHSLNQYRDVVRLYDFFLASPPLMPLYVAAALVVYRRREVLDEPCEMASIHCLLSQIPDNLDFERILVSASEYYEKYPPERMEKEVTKRIQREIDQRKKEERLRNRHNKNKRDNWRIRLHNYIPHWLFLQYRNKYGLLFATATVLFGIYAYLRVNEKEFGLFKGPWNS</sequence>
<feature type="compositionally biased region" description="Polar residues" evidence="2">
    <location>
        <begin position="1"/>
        <end position="10"/>
    </location>
</feature>
<accession>A0AAW1IBP7</accession>
<dbReference type="PANTHER" id="PTHR20913">
    <property type="entry name" value="TBC1 DOMAIN FAMILY MEMBER 20/GTPASE"/>
    <property type="match status" value="1"/>
</dbReference>
<keyword evidence="3" id="KW-1133">Transmembrane helix</keyword>
<proteinExistence type="predicted"/>
<keyword evidence="1" id="KW-0343">GTPase activation</keyword>
<feature type="region of interest" description="Disordered" evidence="2">
    <location>
        <begin position="1"/>
        <end position="45"/>
    </location>
</feature>
<dbReference type="Proteomes" id="UP001458880">
    <property type="component" value="Unassembled WGS sequence"/>
</dbReference>
<dbReference type="GO" id="GO:0006888">
    <property type="term" value="P:endoplasmic reticulum to Golgi vesicle-mediated transport"/>
    <property type="evidence" value="ECO:0007669"/>
    <property type="project" value="TreeGrafter"/>
</dbReference>
<name>A0AAW1IBP7_POPJA</name>
<evidence type="ECO:0000256" key="3">
    <source>
        <dbReference type="SAM" id="Phobius"/>
    </source>
</evidence>
<feature type="transmembrane region" description="Helical" evidence="3">
    <location>
        <begin position="274"/>
        <end position="293"/>
    </location>
</feature>
<dbReference type="InterPro" id="IPR045913">
    <property type="entry name" value="TBC20/Gyp8-like"/>
</dbReference>
<evidence type="ECO:0000313" key="5">
    <source>
        <dbReference type="EMBL" id="KAK9686754.1"/>
    </source>
</evidence>
<feature type="domain" description="Rab-GAP TBC" evidence="4">
    <location>
        <begin position="93"/>
        <end position="279"/>
    </location>
</feature>
<dbReference type="GO" id="GO:0005096">
    <property type="term" value="F:GTPase activator activity"/>
    <property type="evidence" value="ECO:0007669"/>
    <property type="project" value="UniProtKB-KW"/>
</dbReference>
<protein>
    <submittedName>
        <fullName evidence="5">Rab-GTPase-TBC domain</fullName>
    </submittedName>
</protein>
<dbReference type="FunFam" id="1.10.8.1310:FF:000001">
    <property type="entry name" value="TBC1 domain family, member 20"/>
    <property type="match status" value="1"/>
</dbReference>
<feature type="transmembrane region" description="Helical" evidence="3">
    <location>
        <begin position="393"/>
        <end position="410"/>
    </location>
</feature>
<dbReference type="InterPro" id="IPR035969">
    <property type="entry name" value="Rab-GAP_TBC_sf"/>
</dbReference>
<keyword evidence="3" id="KW-0472">Membrane</keyword>
<feature type="compositionally biased region" description="Basic and acidic residues" evidence="2">
    <location>
        <begin position="35"/>
        <end position="45"/>
    </location>
</feature>
<evidence type="ECO:0000256" key="1">
    <source>
        <dbReference type="ARBA" id="ARBA00022468"/>
    </source>
</evidence>
<reference evidence="5 6" key="1">
    <citation type="journal article" date="2024" name="BMC Genomics">
        <title>De novo assembly and annotation of Popillia japonica's genome with initial clues to its potential as an invasive pest.</title>
        <authorList>
            <person name="Cucini C."/>
            <person name="Boschi S."/>
            <person name="Funari R."/>
            <person name="Cardaioli E."/>
            <person name="Iannotti N."/>
            <person name="Marturano G."/>
            <person name="Paoli F."/>
            <person name="Bruttini M."/>
            <person name="Carapelli A."/>
            <person name="Frati F."/>
            <person name="Nardi F."/>
        </authorList>
    </citation>
    <scope>NUCLEOTIDE SEQUENCE [LARGE SCALE GENOMIC DNA]</scope>
    <source>
        <strain evidence="5">DMR45628</strain>
    </source>
</reference>
<dbReference type="InterPro" id="IPR000195">
    <property type="entry name" value="Rab-GAP-TBC_dom"/>
</dbReference>
<dbReference type="AlphaFoldDB" id="A0AAW1IBP7"/>
<keyword evidence="6" id="KW-1185">Reference proteome</keyword>
<evidence type="ECO:0000256" key="2">
    <source>
        <dbReference type="SAM" id="MobiDB-lite"/>
    </source>
</evidence>